<dbReference type="GO" id="GO:0005759">
    <property type="term" value="C:mitochondrial matrix"/>
    <property type="evidence" value="ECO:0007669"/>
    <property type="project" value="UniProtKB-SubCell"/>
</dbReference>
<dbReference type="FunFam" id="3.30.300.110:FF:000001">
    <property type="entry name" value="tRNA (guanine(37)-N1)-methyltransferase"/>
    <property type="match status" value="1"/>
</dbReference>
<evidence type="ECO:0000256" key="12">
    <source>
        <dbReference type="SAM" id="SignalP"/>
    </source>
</evidence>
<dbReference type="VEuPathDB" id="PlasmoDB:PVX_099140"/>
<dbReference type="GO" id="GO:0002939">
    <property type="term" value="P:tRNA N1-guanine methylation"/>
    <property type="evidence" value="ECO:0007669"/>
    <property type="project" value="TreeGrafter"/>
</dbReference>
<dbReference type="Pfam" id="PF02475">
    <property type="entry name" value="TRM5-TYW2_MTfase"/>
    <property type="match status" value="1"/>
</dbReference>
<dbReference type="OrthoDB" id="408788at2759"/>
<evidence type="ECO:0000256" key="6">
    <source>
        <dbReference type="ARBA" id="ARBA00022694"/>
    </source>
</evidence>
<dbReference type="VEuPathDB" id="PlasmoDB:PVP01_0712700"/>
<dbReference type="PANTHER" id="PTHR23245:SF43">
    <property type="entry name" value="TRNA (GUANINE(37)-N1)-METHYLTRANSFERASE 2"/>
    <property type="match status" value="1"/>
</dbReference>
<dbReference type="InterPro" id="IPR056743">
    <property type="entry name" value="TRM5-TYW2-like_MTfase"/>
</dbReference>
<proteinExistence type="inferred from homology"/>
<feature type="compositionally biased region" description="Low complexity" evidence="11">
    <location>
        <begin position="506"/>
        <end position="523"/>
    </location>
</feature>
<comment type="function">
    <text evidence="10">Specifically methylates the N1 position of guanosine-37 in various cytoplasmic and mitochondrial tRNAs. Methylation is not dependent on the nature of the nucleoside 5' of the target nucleoside. This is the first step in the biosynthesis of wybutosine (yW), a modified base adjacent to the anticodon of tRNAs and required for accurate decoding.</text>
</comment>
<keyword evidence="3 10" id="KW-0489">Methyltransferase</keyword>
<feature type="binding site" evidence="10">
    <location>
        <begin position="399"/>
        <end position="400"/>
    </location>
    <ligand>
        <name>S-adenosyl-L-methionine</name>
        <dbReference type="ChEBI" id="CHEBI:59789"/>
    </ligand>
</feature>
<dbReference type="InterPro" id="IPR025792">
    <property type="entry name" value="tRNA_Gua_MeTrfase_euk"/>
</dbReference>
<evidence type="ECO:0000313" key="14">
    <source>
        <dbReference type="EMBL" id="VUZ94758.1"/>
    </source>
</evidence>
<evidence type="ECO:0000256" key="2">
    <source>
        <dbReference type="ARBA" id="ARBA00022490"/>
    </source>
</evidence>
<dbReference type="Pfam" id="PF25133">
    <property type="entry name" value="TYW2_N_2"/>
    <property type="match status" value="1"/>
</dbReference>
<dbReference type="PROSITE" id="PS51684">
    <property type="entry name" value="SAM_MT_TRM5_TYW2"/>
    <property type="match status" value="1"/>
</dbReference>
<feature type="binding site" evidence="10">
    <location>
        <begin position="426"/>
        <end position="427"/>
    </location>
    <ligand>
        <name>S-adenosyl-L-methionine</name>
        <dbReference type="ChEBI" id="CHEBI:59789"/>
    </ligand>
</feature>
<evidence type="ECO:0000256" key="10">
    <source>
        <dbReference type="HAMAP-Rule" id="MF_03152"/>
    </source>
</evidence>
<dbReference type="InterPro" id="IPR029063">
    <property type="entry name" value="SAM-dependent_MTases_sf"/>
</dbReference>
<evidence type="ECO:0000256" key="9">
    <source>
        <dbReference type="ARBA" id="ARBA00047783"/>
    </source>
</evidence>
<evidence type="ECO:0000256" key="4">
    <source>
        <dbReference type="ARBA" id="ARBA00022679"/>
    </source>
</evidence>
<keyword evidence="4 10" id="KW-0808">Transferase</keyword>
<dbReference type="InterPro" id="IPR056744">
    <property type="entry name" value="TRM5/TYW2-like_N"/>
</dbReference>
<keyword evidence="2 10" id="KW-0963">Cytoplasm</keyword>
<dbReference type="AlphaFoldDB" id="A0A564ZSA1"/>
<name>A0A564ZSA1_PLAVI</name>
<evidence type="ECO:0000313" key="15">
    <source>
        <dbReference type="Proteomes" id="UP000220605"/>
    </source>
</evidence>
<gene>
    <name evidence="14" type="ORF">PVP01_0712700</name>
</gene>
<keyword evidence="8 10" id="KW-0539">Nucleus</keyword>
<dbReference type="VEuPathDB" id="PlasmoDB:PVPAM_070019700"/>
<dbReference type="EMBL" id="LT635618">
    <property type="protein sequence ID" value="VUZ94758.1"/>
    <property type="molecule type" value="Genomic_DNA"/>
</dbReference>
<dbReference type="Proteomes" id="UP000220605">
    <property type="component" value="Chromosome 7"/>
</dbReference>
<dbReference type="HAMAP" id="MF_03152">
    <property type="entry name" value="TRM5"/>
    <property type="match status" value="1"/>
</dbReference>
<feature type="binding site" evidence="10">
    <location>
        <position position="361"/>
    </location>
    <ligand>
        <name>S-adenosyl-L-methionine</name>
        <dbReference type="ChEBI" id="CHEBI:59789"/>
    </ligand>
</feature>
<dbReference type="SUPFAM" id="SSF53335">
    <property type="entry name" value="S-adenosyl-L-methionine-dependent methyltransferases"/>
    <property type="match status" value="1"/>
</dbReference>
<keyword evidence="7 10" id="KW-0496">Mitochondrion</keyword>
<accession>A0A564ZSA1</accession>
<evidence type="ECO:0000256" key="7">
    <source>
        <dbReference type="ARBA" id="ARBA00023128"/>
    </source>
</evidence>
<keyword evidence="12" id="KW-0732">Signal</keyword>
<feature type="binding site" evidence="10">
    <location>
        <position position="602"/>
    </location>
    <ligand>
        <name>S-adenosyl-L-methionine</name>
        <dbReference type="ChEBI" id="CHEBI:59789"/>
    </ligand>
</feature>
<dbReference type="VEuPathDB" id="PlasmoDB:PVW1_070019200"/>
<dbReference type="PANTHER" id="PTHR23245">
    <property type="entry name" value="TRNA METHYLTRANSFERASE"/>
    <property type="match status" value="1"/>
</dbReference>
<evidence type="ECO:0000256" key="1">
    <source>
        <dbReference type="ARBA" id="ARBA00009775"/>
    </source>
</evidence>
<protein>
    <recommendedName>
        <fullName evidence="10">tRNA (guanine(37)-N1)-methyltransferase</fullName>
        <ecNumber evidence="10">2.1.1.228</ecNumber>
    </recommendedName>
    <alternativeName>
        <fullName evidence="10">M1G-methyltransferase</fullName>
    </alternativeName>
    <alternativeName>
        <fullName evidence="10">tRNA [GM37] methyltransferase</fullName>
    </alternativeName>
    <alternativeName>
        <fullName evidence="10">tRNA methyltransferase 5 homolog</fullName>
    </alternativeName>
</protein>
<feature type="chain" id="PRO_5022204519" description="tRNA (guanine(37)-N1)-methyltransferase" evidence="12">
    <location>
        <begin position="22"/>
        <end position="704"/>
    </location>
</feature>
<comment type="subcellular location">
    <subcellularLocation>
        <location evidence="10">Mitochondrion matrix</location>
    </subcellularLocation>
    <subcellularLocation>
        <location evidence="10">Nucleus</location>
    </subcellularLocation>
    <subcellularLocation>
        <location evidence="10">Cytoplasm</location>
    </subcellularLocation>
    <text evidence="10">Predominantly in the mitochondria and in the nucleus.</text>
</comment>
<dbReference type="Gene3D" id="3.30.300.110">
    <property type="entry name" value="Met-10+ protein-like domains"/>
    <property type="match status" value="1"/>
</dbReference>
<comment type="similarity">
    <text evidence="1">Belongs to the class I-like SAM-binding methyltransferase superfamily. TRM5/TYW2 family.</text>
</comment>
<sequence length="704" mass="79815">MFCGFLLLWPLLPLCLEHVTSLRKKGKPTLGFAIMRNAVDIKTLADVKEKVKHEKRTHCLVLNKYRVNELLKNKDAKIWFLNIFRFPSVLKFREYQGCLVETGPYDGEVLRFIHSYVESLGGGEVSGQVSGQVNDQLSCQMTSHANDSQAGTPLADAPLADCRLIPLNARFNRALHELMQREGKGVLEGVDMRPEEGDERDVAAEGGGVEDVAQQGAAHQDAPPALEKLLRVIKAEGIQIRTIQLQFGYDNMNTSQVLRKVFPSESEVIHKYEMIGHIAHLNFCERFENHKKVIAEIILDKNKSIRTVINKKDSLKNVHRTFTIELLAGEENYLTMLRENDIKVKLNYELMYWNSKLKKERDRIYSLVENNSIVVDVFAGVGIFSLHLSKKNCLCFSNDINLHAYNFMNVNIKLNKRRSILTYNLDARAFVCMLLRLGIFSRDTSTLEMQLGEQNWRNVSLDFVNSAGRDVVDAGKGKKRAADCKVDCKEDCKEDCEVKDCKAGDSHQSNSHQSNSHQSNPHESNPHESAPRDKKKKLAHGDANGPLGERPPGVAATHGGEEVPPEPTNNEAEQKAEDAPTNETHQVDINLGIYGDVHVLMNLPQTALDFLDVFRELLHMYSAGQKDPQGRCRRDQMRNVFIHCYFFSKPELFYEHAERNIRMQLGGIPREMKITEIRKVSPSKLMYVVEFNLKDVFSQGDQLG</sequence>
<feature type="signal peptide" evidence="12">
    <location>
        <begin position="1"/>
        <end position="21"/>
    </location>
</feature>
<keyword evidence="6 10" id="KW-0819">tRNA processing</keyword>
<keyword evidence="5 10" id="KW-0949">S-adenosyl-L-methionine</keyword>
<feature type="domain" description="SAM-dependent methyltransferase TRM5/TYW2-type" evidence="13">
    <location>
        <begin position="272"/>
        <end position="695"/>
    </location>
</feature>
<evidence type="ECO:0000256" key="3">
    <source>
        <dbReference type="ARBA" id="ARBA00022603"/>
    </source>
</evidence>
<evidence type="ECO:0000259" key="13">
    <source>
        <dbReference type="PROSITE" id="PS51684"/>
    </source>
</evidence>
<comment type="similarity">
    <text evidence="10">Belongs to the TRM5 / TYW2 family.</text>
</comment>
<evidence type="ECO:0000256" key="11">
    <source>
        <dbReference type="SAM" id="MobiDB-lite"/>
    </source>
</evidence>
<evidence type="ECO:0000256" key="8">
    <source>
        <dbReference type="ARBA" id="ARBA00023242"/>
    </source>
</evidence>
<comment type="catalytic activity">
    <reaction evidence="9 10">
        <text>guanosine(37) in tRNA + S-adenosyl-L-methionine = N(1)-methylguanosine(37) in tRNA + S-adenosyl-L-homocysteine + H(+)</text>
        <dbReference type="Rhea" id="RHEA:36899"/>
        <dbReference type="Rhea" id="RHEA-COMP:10145"/>
        <dbReference type="Rhea" id="RHEA-COMP:10147"/>
        <dbReference type="ChEBI" id="CHEBI:15378"/>
        <dbReference type="ChEBI" id="CHEBI:57856"/>
        <dbReference type="ChEBI" id="CHEBI:59789"/>
        <dbReference type="ChEBI" id="CHEBI:73542"/>
        <dbReference type="ChEBI" id="CHEBI:74269"/>
        <dbReference type="EC" id="2.1.1.228"/>
    </reaction>
</comment>
<evidence type="ECO:0000256" key="5">
    <source>
        <dbReference type="ARBA" id="ARBA00022691"/>
    </source>
</evidence>
<dbReference type="EC" id="2.1.1.228" evidence="10"/>
<dbReference type="InterPro" id="IPR030382">
    <property type="entry name" value="MeTrfase_TRM5/TYW2"/>
</dbReference>
<dbReference type="GO" id="GO:0070901">
    <property type="term" value="P:mitochondrial tRNA methylation"/>
    <property type="evidence" value="ECO:0007669"/>
    <property type="project" value="UniProtKB-ARBA"/>
</dbReference>
<reference evidence="15" key="1">
    <citation type="submission" date="2016-07" db="EMBL/GenBank/DDBJ databases">
        <authorList>
            <consortium name="Pathogen Informatics"/>
        </authorList>
    </citation>
    <scope>NUCLEOTIDE SEQUENCE [LARGE SCALE GENOMIC DNA]</scope>
</reference>
<dbReference type="GO" id="GO:0052906">
    <property type="term" value="F:tRNA (guanine(37)-N1)-methyltransferase activity"/>
    <property type="evidence" value="ECO:0007669"/>
    <property type="project" value="UniProtKB-UniRule"/>
</dbReference>
<feature type="region of interest" description="Disordered" evidence="11">
    <location>
        <begin position="501"/>
        <end position="583"/>
    </location>
</feature>
<dbReference type="GO" id="GO:0005634">
    <property type="term" value="C:nucleus"/>
    <property type="evidence" value="ECO:0007669"/>
    <property type="project" value="UniProtKB-SubCell"/>
</dbReference>
<comment type="subunit">
    <text evidence="10">Monomer.</text>
</comment>
<dbReference type="Gene3D" id="3.40.50.150">
    <property type="entry name" value="Vaccinia Virus protein VP39"/>
    <property type="match status" value="2"/>
</dbReference>
<organism evidence="14 15">
    <name type="scientific">Plasmodium vivax</name>
    <name type="common">malaria parasite P. vivax</name>
    <dbReference type="NCBI Taxonomy" id="5855"/>
    <lineage>
        <taxon>Eukaryota</taxon>
        <taxon>Sar</taxon>
        <taxon>Alveolata</taxon>
        <taxon>Apicomplexa</taxon>
        <taxon>Aconoidasida</taxon>
        <taxon>Haemosporida</taxon>
        <taxon>Plasmodiidae</taxon>
        <taxon>Plasmodium</taxon>
        <taxon>Plasmodium (Plasmodium)</taxon>
    </lineage>
</organism>